<dbReference type="InterPro" id="IPR025349">
    <property type="entry name" value="DUF4253"/>
</dbReference>
<name>A0A4R9FS93_9LEPT</name>
<organism evidence="2 3">
    <name type="scientific">Leptospira semungkisensis</name>
    <dbReference type="NCBI Taxonomy" id="2484985"/>
    <lineage>
        <taxon>Bacteria</taxon>
        <taxon>Pseudomonadati</taxon>
        <taxon>Spirochaetota</taxon>
        <taxon>Spirochaetia</taxon>
        <taxon>Leptospirales</taxon>
        <taxon>Leptospiraceae</taxon>
        <taxon>Leptospira</taxon>
    </lineage>
</organism>
<evidence type="ECO:0000313" key="3">
    <source>
        <dbReference type="Proteomes" id="UP000297453"/>
    </source>
</evidence>
<evidence type="ECO:0000259" key="1">
    <source>
        <dbReference type="Pfam" id="PF14062"/>
    </source>
</evidence>
<dbReference type="Pfam" id="PF14062">
    <property type="entry name" value="DUF4253"/>
    <property type="match status" value="1"/>
</dbReference>
<gene>
    <name evidence="2" type="ORF">EHO59_11130</name>
</gene>
<feature type="domain" description="DUF4253" evidence="1">
    <location>
        <begin position="116"/>
        <end position="222"/>
    </location>
</feature>
<reference evidence="2" key="1">
    <citation type="journal article" date="2019" name="PLoS Negl. Trop. Dis.">
        <title>Revisiting the worldwide diversity of Leptospira species in the environment.</title>
        <authorList>
            <person name="Vincent A.T."/>
            <person name="Schiettekatte O."/>
            <person name="Bourhy P."/>
            <person name="Veyrier F.J."/>
            <person name="Picardeau M."/>
        </authorList>
    </citation>
    <scope>NUCLEOTIDE SEQUENCE [LARGE SCALE GENOMIC DNA]</scope>
    <source>
        <strain evidence="2">SSS9</strain>
    </source>
</reference>
<dbReference type="RefSeq" id="WP_135587985.1">
    <property type="nucleotide sequence ID" value="NZ_RQEP01000016.1"/>
</dbReference>
<accession>A0A4R9FS93</accession>
<comment type="caution">
    <text evidence="2">The sequence shown here is derived from an EMBL/GenBank/DDBJ whole genome shotgun (WGS) entry which is preliminary data.</text>
</comment>
<dbReference type="EMBL" id="RQEP01000016">
    <property type="protein sequence ID" value="TGK01658.1"/>
    <property type="molecule type" value="Genomic_DNA"/>
</dbReference>
<protein>
    <submittedName>
        <fullName evidence="2">DUF4253 domain-containing protein</fullName>
    </submittedName>
</protein>
<dbReference type="AlphaFoldDB" id="A0A4R9FS93"/>
<proteinExistence type="predicted"/>
<evidence type="ECO:0000313" key="2">
    <source>
        <dbReference type="EMBL" id="TGK01658.1"/>
    </source>
</evidence>
<dbReference type="Proteomes" id="UP000297453">
    <property type="component" value="Unassembled WGS sequence"/>
</dbReference>
<dbReference type="OrthoDB" id="4827574at2"/>
<sequence length="222" mass="25288">MHFTTLDAEAALESALASIGSSERLLICGRPDEKENLQEMIDLSTDSESSILEMSKQVDIDAWFTERKKIYSEEWEEFGESESEILGAWPEEPLVLHSISLHKDILTVNFLPKVTVAHVSVAHPWEIPAKLKYGGWNECPEPAIHCALWKRWHERYGAEIVGCSHNVIEAIVARPPINQADALALAWEQFFYCPDIVYQGVASVSNLASTLMNHKTWYFWWD</sequence>
<keyword evidence="3" id="KW-1185">Reference proteome</keyword>